<evidence type="ECO:0000313" key="2">
    <source>
        <dbReference type="EMBL" id="GBM57869.1"/>
    </source>
</evidence>
<feature type="compositionally biased region" description="Polar residues" evidence="1">
    <location>
        <begin position="111"/>
        <end position="129"/>
    </location>
</feature>
<keyword evidence="3" id="KW-1185">Reference proteome</keyword>
<gene>
    <name evidence="2" type="ORF">AVEN_247485_1</name>
</gene>
<name>A0A4Y2GY96_ARAVE</name>
<organism evidence="2 3">
    <name type="scientific">Araneus ventricosus</name>
    <name type="common">Orbweaver spider</name>
    <name type="synonym">Epeira ventricosa</name>
    <dbReference type="NCBI Taxonomy" id="182803"/>
    <lineage>
        <taxon>Eukaryota</taxon>
        <taxon>Metazoa</taxon>
        <taxon>Ecdysozoa</taxon>
        <taxon>Arthropoda</taxon>
        <taxon>Chelicerata</taxon>
        <taxon>Arachnida</taxon>
        <taxon>Araneae</taxon>
        <taxon>Araneomorphae</taxon>
        <taxon>Entelegynae</taxon>
        <taxon>Araneoidea</taxon>
        <taxon>Araneidae</taxon>
        <taxon>Araneus</taxon>
    </lineage>
</organism>
<evidence type="ECO:0000256" key="1">
    <source>
        <dbReference type="SAM" id="MobiDB-lite"/>
    </source>
</evidence>
<protein>
    <submittedName>
        <fullName evidence="2">Uncharacterized protein</fullName>
    </submittedName>
</protein>
<comment type="caution">
    <text evidence="2">The sequence shown here is derived from an EMBL/GenBank/DDBJ whole genome shotgun (WGS) entry which is preliminary data.</text>
</comment>
<dbReference type="Proteomes" id="UP000499080">
    <property type="component" value="Unassembled WGS sequence"/>
</dbReference>
<feature type="region of interest" description="Disordered" evidence="1">
    <location>
        <begin position="106"/>
        <end position="129"/>
    </location>
</feature>
<dbReference type="AlphaFoldDB" id="A0A4Y2GY96"/>
<accession>A0A4Y2GY96</accession>
<reference evidence="2 3" key="1">
    <citation type="journal article" date="2019" name="Sci. Rep.">
        <title>Orb-weaving spider Araneus ventricosus genome elucidates the spidroin gene catalogue.</title>
        <authorList>
            <person name="Kono N."/>
            <person name="Nakamura H."/>
            <person name="Ohtoshi R."/>
            <person name="Moran D.A.P."/>
            <person name="Shinohara A."/>
            <person name="Yoshida Y."/>
            <person name="Fujiwara M."/>
            <person name="Mori M."/>
            <person name="Tomita M."/>
            <person name="Arakawa K."/>
        </authorList>
    </citation>
    <scope>NUCLEOTIDE SEQUENCE [LARGE SCALE GENOMIC DNA]</scope>
</reference>
<evidence type="ECO:0000313" key="3">
    <source>
        <dbReference type="Proteomes" id="UP000499080"/>
    </source>
</evidence>
<dbReference type="EMBL" id="BGPR01001611">
    <property type="protein sequence ID" value="GBM57869.1"/>
    <property type="molecule type" value="Genomic_DNA"/>
</dbReference>
<sequence>MRCLCVKRVCPIRRRVNLTSNSRRGSTGHISIKEQPFHVLVKEKDTPDKEYNAGLSEHTFPIVQQYNCMNTMRNEGILLLIGLDAAEGLDIAESESMPKVYVIPRVDENPASPTSGSSYAVSNELNTQP</sequence>
<proteinExistence type="predicted"/>